<dbReference type="SUPFAM" id="SSF52242">
    <property type="entry name" value="Cobalamin (vitamin B12)-binding domain"/>
    <property type="match status" value="1"/>
</dbReference>
<dbReference type="InterPro" id="IPR006638">
    <property type="entry name" value="Elp3/MiaA/NifB-like_rSAM"/>
</dbReference>
<dbReference type="CDD" id="cd02068">
    <property type="entry name" value="radical_SAM_B12_BD"/>
    <property type="match status" value="1"/>
</dbReference>
<dbReference type="GO" id="GO:0046872">
    <property type="term" value="F:metal ion binding"/>
    <property type="evidence" value="ECO:0007669"/>
    <property type="project" value="UniProtKB-KW"/>
</dbReference>
<dbReference type="Proteomes" id="UP000605201">
    <property type="component" value="Unassembled WGS sequence"/>
</dbReference>
<dbReference type="PANTHER" id="PTHR43409">
    <property type="entry name" value="ANAEROBIC MAGNESIUM-PROTOPORPHYRIN IX MONOMETHYL ESTER CYCLASE-RELATED"/>
    <property type="match status" value="1"/>
</dbReference>
<evidence type="ECO:0000256" key="2">
    <source>
        <dbReference type="ARBA" id="ARBA00022691"/>
    </source>
</evidence>
<evidence type="ECO:0000259" key="6">
    <source>
        <dbReference type="PROSITE" id="PS51332"/>
    </source>
</evidence>
<dbReference type="InterPro" id="IPR051198">
    <property type="entry name" value="BchE-like"/>
</dbReference>
<evidence type="ECO:0000259" key="7">
    <source>
        <dbReference type="PROSITE" id="PS51918"/>
    </source>
</evidence>
<dbReference type="SFLD" id="SFLDG01082">
    <property type="entry name" value="B12-binding_domain_containing"/>
    <property type="match status" value="1"/>
</dbReference>
<protein>
    <submittedName>
        <fullName evidence="8">B12-binding domain-containing radical SAM protein</fullName>
    </submittedName>
</protein>
<proteinExistence type="predicted"/>
<evidence type="ECO:0000256" key="1">
    <source>
        <dbReference type="ARBA" id="ARBA00001966"/>
    </source>
</evidence>
<dbReference type="Pfam" id="PF02310">
    <property type="entry name" value="B12-binding"/>
    <property type="match status" value="1"/>
</dbReference>
<dbReference type="CDD" id="cd01335">
    <property type="entry name" value="Radical_SAM"/>
    <property type="match status" value="1"/>
</dbReference>
<comment type="caution">
    <text evidence="8">The sequence shown here is derived from an EMBL/GenBank/DDBJ whole genome shotgun (WGS) entry which is preliminary data.</text>
</comment>
<gene>
    <name evidence="8" type="ORF">H8D96_13490</name>
</gene>
<dbReference type="InterPro" id="IPR007197">
    <property type="entry name" value="rSAM"/>
</dbReference>
<dbReference type="Gene3D" id="3.80.30.20">
    <property type="entry name" value="tm_1862 like domain"/>
    <property type="match status" value="1"/>
</dbReference>
<evidence type="ECO:0000256" key="3">
    <source>
        <dbReference type="ARBA" id="ARBA00022723"/>
    </source>
</evidence>
<dbReference type="PROSITE" id="PS51918">
    <property type="entry name" value="RADICAL_SAM"/>
    <property type="match status" value="1"/>
</dbReference>
<keyword evidence="3" id="KW-0479">Metal-binding</keyword>
<feature type="domain" description="B12-binding" evidence="6">
    <location>
        <begin position="10"/>
        <end position="140"/>
    </location>
</feature>
<evidence type="ECO:0000313" key="8">
    <source>
        <dbReference type="EMBL" id="MBC8432918.1"/>
    </source>
</evidence>
<dbReference type="InterPro" id="IPR034466">
    <property type="entry name" value="Methyltransferase_Class_B"/>
</dbReference>
<dbReference type="EMBL" id="JACNIG010000254">
    <property type="protein sequence ID" value="MBC8432918.1"/>
    <property type="molecule type" value="Genomic_DNA"/>
</dbReference>
<feature type="domain" description="Radical SAM core" evidence="7">
    <location>
        <begin position="198"/>
        <end position="433"/>
    </location>
</feature>
<evidence type="ECO:0000256" key="4">
    <source>
        <dbReference type="ARBA" id="ARBA00023004"/>
    </source>
</evidence>
<dbReference type="SUPFAM" id="SSF102114">
    <property type="entry name" value="Radical SAM enzymes"/>
    <property type="match status" value="1"/>
</dbReference>
<dbReference type="SMART" id="SM00729">
    <property type="entry name" value="Elp3"/>
    <property type="match status" value="1"/>
</dbReference>
<dbReference type="SFLD" id="SFLDG01123">
    <property type="entry name" value="methyltransferase_(Class_B)"/>
    <property type="match status" value="1"/>
</dbReference>
<comment type="cofactor">
    <cofactor evidence="1">
        <name>[4Fe-4S] cluster</name>
        <dbReference type="ChEBI" id="CHEBI:49883"/>
    </cofactor>
</comment>
<reference evidence="8 9" key="1">
    <citation type="submission" date="2020-08" db="EMBL/GenBank/DDBJ databases">
        <title>Bridging the membrane lipid divide: bacteria of the FCB group superphylum have the potential to synthesize archaeal ether lipids.</title>
        <authorList>
            <person name="Villanueva L."/>
            <person name="Von Meijenfeldt F.A.B."/>
            <person name="Westbye A.B."/>
            <person name="Yadav S."/>
            <person name="Hopmans E.C."/>
            <person name="Dutilh B.E."/>
            <person name="Sinninghe Damste J.S."/>
        </authorList>
    </citation>
    <scope>NUCLEOTIDE SEQUENCE [LARGE SCALE GENOMIC DNA]</scope>
    <source>
        <strain evidence="8">NIOZ-UU17</strain>
    </source>
</reference>
<dbReference type="SFLD" id="SFLDS00029">
    <property type="entry name" value="Radical_SAM"/>
    <property type="match status" value="1"/>
</dbReference>
<dbReference type="InterPro" id="IPR058240">
    <property type="entry name" value="rSAM_sf"/>
</dbReference>
<dbReference type="Pfam" id="PF04055">
    <property type="entry name" value="Radical_SAM"/>
    <property type="match status" value="1"/>
</dbReference>
<keyword evidence="5" id="KW-0411">Iron-sulfur</keyword>
<name>A0A8J6P203_9BACT</name>
<dbReference type="GO" id="GO:0003824">
    <property type="term" value="F:catalytic activity"/>
    <property type="evidence" value="ECO:0007669"/>
    <property type="project" value="InterPro"/>
</dbReference>
<evidence type="ECO:0000313" key="9">
    <source>
        <dbReference type="Proteomes" id="UP000605201"/>
    </source>
</evidence>
<keyword evidence="4" id="KW-0408">Iron</keyword>
<organism evidence="8 9">
    <name type="scientific">Candidatus Desulfatibia vada</name>
    <dbReference type="NCBI Taxonomy" id="2841696"/>
    <lineage>
        <taxon>Bacteria</taxon>
        <taxon>Pseudomonadati</taxon>
        <taxon>Thermodesulfobacteriota</taxon>
        <taxon>Desulfobacteria</taxon>
        <taxon>Desulfobacterales</taxon>
        <taxon>Desulfobacterales incertae sedis</taxon>
        <taxon>Candidatus Desulfatibia</taxon>
    </lineage>
</organism>
<dbReference type="AlphaFoldDB" id="A0A8J6P203"/>
<dbReference type="GO" id="GO:0051539">
    <property type="term" value="F:4 iron, 4 sulfur cluster binding"/>
    <property type="evidence" value="ECO:0007669"/>
    <property type="project" value="UniProtKB-KW"/>
</dbReference>
<dbReference type="GO" id="GO:0031419">
    <property type="term" value="F:cobalamin binding"/>
    <property type="evidence" value="ECO:0007669"/>
    <property type="project" value="InterPro"/>
</dbReference>
<dbReference type="InterPro" id="IPR023404">
    <property type="entry name" value="rSAM_horseshoe"/>
</dbReference>
<accession>A0A8J6P203</accession>
<keyword evidence="2" id="KW-0949">S-adenosyl-L-methionine</keyword>
<sequence length="517" mass="58457">MKTFECKFRQGPVVLVSREIAFTFPLSYAYLAGYLREMGEEVHIVFRNSDRKTLVKQIMDLNPVLVGFGSLYPELQEIGDIITSLDKVGRKFPVVIGGQMVSPIPEFAVSVTGTDFGIVGEGEIILHQLVTALREGKDVYGVNGVVIRHGNETISTSPGKYIKDLSKLPAIPYDLFPQDQWLPIGRWYAANCPQPHWRFEDRVINVHGGRGCPFRCNFCYHHSKPRYRSIPKMIAEGAEALDRFNGNMLYFSDDLVLASPKRAQELVGAIGSLKKPIEYSVSARFDILAQMDDELLYAMKATGCRIMGLGIESGSNRILRIVGKNCTSEMILNGLERLKKVGILPTVSIMVGQYTETKEDVEDSIELMRKSVRSNPNIQYAFTITTPFPGSQLYKLIFQKGYLRNHKDFYNIYFSTSKEWQQVVNLSAMSAEEVVKMYRKINKVYLQEKFNALGLKVPMIGNLQIALGKTAAVINNKILCKLSNDDASSRIPKAYHFFRDSTLHKLDRCRLRLEGFQ</sequence>
<evidence type="ECO:0000256" key="5">
    <source>
        <dbReference type="ARBA" id="ARBA00023014"/>
    </source>
</evidence>
<dbReference type="Gene3D" id="3.40.50.280">
    <property type="entry name" value="Cobalamin-binding domain"/>
    <property type="match status" value="1"/>
</dbReference>
<dbReference type="PROSITE" id="PS51332">
    <property type="entry name" value="B12_BINDING"/>
    <property type="match status" value="1"/>
</dbReference>
<dbReference type="InterPro" id="IPR006158">
    <property type="entry name" value="Cobalamin-bd"/>
</dbReference>
<dbReference type="InterPro" id="IPR036724">
    <property type="entry name" value="Cobalamin-bd_sf"/>
</dbReference>